<evidence type="ECO:0000313" key="2">
    <source>
        <dbReference type="Proteomes" id="UP000076798"/>
    </source>
</evidence>
<dbReference type="OrthoDB" id="3365698at2759"/>
<evidence type="ECO:0000313" key="1">
    <source>
        <dbReference type="EMBL" id="KZT37719.1"/>
    </source>
</evidence>
<reference evidence="1 2" key="1">
    <citation type="journal article" date="2016" name="Mol. Biol. Evol.">
        <title>Comparative Genomics of Early-Diverging Mushroom-Forming Fungi Provides Insights into the Origins of Lignocellulose Decay Capabilities.</title>
        <authorList>
            <person name="Nagy L.G."/>
            <person name="Riley R."/>
            <person name="Tritt A."/>
            <person name="Adam C."/>
            <person name="Daum C."/>
            <person name="Floudas D."/>
            <person name="Sun H."/>
            <person name="Yadav J.S."/>
            <person name="Pangilinan J."/>
            <person name="Larsson K.H."/>
            <person name="Matsuura K."/>
            <person name="Barry K."/>
            <person name="Labutti K."/>
            <person name="Kuo R."/>
            <person name="Ohm R.A."/>
            <person name="Bhattacharya S.S."/>
            <person name="Shirouzu T."/>
            <person name="Yoshinaga Y."/>
            <person name="Martin F.M."/>
            <person name="Grigoriev I.V."/>
            <person name="Hibbett D.S."/>
        </authorList>
    </citation>
    <scope>NUCLEOTIDE SEQUENCE [LARGE SCALE GENOMIC DNA]</scope>
    <source>
        <strain evidence="1 2">HHB10207 ss-3</strain>
    </source>
</reference>
<gene>
    <name evidence="1" type="ORF">SISSUDRAFT_1120153</name>
</gene>
<keyword evidence="2" id="KW-1185">Reference proteome</keyword>
<name>A0A166CQY6_9AGAM</name>
<evidence type="ECO:0008006" key="3">
    <source>
        <dbReference type="Google" id="ProtNLM"/>
    </source>
</evidence>
<dbReference type="EMBL" id="KV428078">
    <property type="protein sequence ID" value="KZT37719.1"/>
    <property type="molecule type" value="Genomic_DNA"/>
</dbReference>
<sequence length="462" mass="51971">MFLIPIPTEIMHEILTLSLDEDMPTAKSRLQASMRLGLINRRIRAAALSCHELWSTIYLQWPQEVVALYLQRSQAARQNPALSVYLDTNGKQTEDIRIDADLWASFLKQNMEVTKHLNVVIHNGHNSPALSHAFNSPAPVLRSCTLTVGSKIRLPITLFARRVPQLRDARFRSTTHYDFGPSTSLQVLNLKIDQENARGFLNMLESSPDIHKLTLVGQQNPTPISLRQRKPIILSSCRVLTVEDMLSVSARHLLSLLRLPTLDRLEFHEKHELNERVAPITLASALKALRDNTLLPARSISIHFYPNRAIISADGVPHYHHVTDWPDPPYILPVFPGPLSPQRIFATLAEMLTSPASNLHMQPLQLAIHNNINGQAPRTRVLSSALETEMQPLLLHVFQTYHSIQGLQLLGHVEDAIRVILGAPHILPQLSSIQIDSDSSLVSPEILLMLQSMCNRRNISLQ</sequence>
<dbReference type="AlphaFoldDB" id="A0A166CQY6"/>
<accession>A0A166CQY6</accession>
<proteinExistence type="predicted"/>
<protein>
    <recommendedName>
        <fullName evidence="3">F-box domain-containing protein</fullName>
    </recommendedName>
</protein>
<dbReference type="Proteomes" id="UP000076798">
    <property type="component" value="Unassembled WGS sequence"/>
</dbReference>
<organism evidence="1 2">
    <name type="scientific">Sistotremastrum suecicum HHB10207 ss-3</name>
    <dbReference type="NCBI Taxonomy" id="1314776"/>
    <lineage>
        <taxon>Eukaryota</taxon>
        <taxon>Fungi</taxon>
        <taxon>Dikarya</taxon>
        <taxon>Basidiomycota</taxon>
        <taxon>Agaricomycotina</taxon>
        <taxon>Agaricomycetes</taxon>
        <taxon>Sistotremastrales</taxon>
        <taxon>Sistotremastraceae</taxon>
        <taxon>Sistotremastrum</taxon>
    </lineage>
</organism>